<evidence type="ECO:0000259" key="1">
    <source>
        <dbReference type="PROSITE" id="PS51186"/>
    </source>
</evidence>
<evidence type="ECO:0000313" key="3">
    <source>
        <dbReference type="Proteomes" id="UP000033740"/>
    </source>
</evidence>
<proteinExistence type="predicted"/>
<dbReference type="PROSITE" id="PS51186">
    <property type="entry name" value="GNAT"/>
    <property type="match status" value="1"/>
</dbReference>
<gene>
    <name evidence="2" type="ORF">RS86_03239</name>
</gene>
<organism evidence="2 3">
    <name type="scientific">Microbacterium azadirachtae</name>
    <dbReference type="NCBI Taxonomy" id="582680"/>
    <lineage>
        <taxon>Bacteria</taxon>
        <taxon>Bacillati</taxon>
        <taxon>Actinomycetota</taxon>
        <taxon>Actinomycetes</taxon>
        <taxon>Micrococcales</taxon>
        <taxon>Microbacteriaceae</taxon>
        <taxon>Microbacterium</taxon>
    </lineage>
</organism>
<dbReference type="SUPFAM" id="SSF55729">
    <property type="entry name" value="Acyl-CoA N-acyltransferases (Nat)"/>
    <property type="match status" value="1"/>
</dbReference>
<dbReference type="InterPro" id="IPR000182">
    <property type="entry name" value="GNAT_dom"/>
</dbReference>
<accession>A0A0F0LFQ0</accession>
<evidence type="ECO:0000313" key="2">
    <source>
        <dbReference type="EMBL" id="KJL31958.1"/>
    </source>
</evidence>
<dbReference type="Pfam" id="PF00583">
    <property type="entry name" value="Acetyltransf_1"/>
    <property type="match status" value="1"/>
</dbReference>
<dbReference type="InterPro" id="IPR016181">
    <property type="entry name" value="Acyl_CoA_acyltransferase"/>
</dbReference>
<reference evidence="2 3" key="1">
    <citation type="submission" date="2015-02" db="EMBL/GenBank/DDBJ databases">
        <title>Draft genome sequences of ten Microbacterium spp. with emphasis on heavy metal contaminated environments.</title>
        <authorList>
            <person name="Corretto E."/>
        </authorList>
    </citation>
    <scope>NUCLEOTIDE SEQUENCE [LARGE SCALE GENOMIC DNA]</scope>
    <source>
        <strain evidence="2 3">ARN176</strain>
    </source>
</reference>
<dbReference type="Gene3D" id="3.40.630.30">
    <property type="match status" value="1"/>
</dbReference>
<dbReference type="PATRIC" id="fig|582680.6.peg.3321"/>
<dbReference type="Proteomes" id="UP000033740">
    <property type="component" value="Unassembled WGS sequence"/>
</dbReference>
<dbReference type="RefSeq" id="WP_052680321.1">
    <property type="nucleotide sequence ID" value="NZ_JYIX01000038.1"/>
</dbReference>
<protein>
    <recommendedName>
        <fullName evidence="1">N-acetyltransferase domain-containing protein</fullName>
    </recommendedName>
</protein>
<dbReference type="EMBL" id="JYIX01000038">
    <property type="protein sequence ID" value="KJL31958.1"/>
    <property type="molecule type" value="Genomic_DNA"/>
</dbReference>
<name>A0A0F0LFQ0_9MICO</name>
<dbReference type="STRING" id="582680.RS86_03239"/>
<dbReference type="AlphaFoldDB" id="A0A0F0LFQ0"/>
<dbReference type="GO" id="GO:0016747">
    <property type="term" value="F:acyltransferase activity, transferring groups other than amino-acyl groups"/>
    <property type="evidence" value="ECO:0007669"/>
    <property type="project" value="InterPro"/>
</dbReference>
<sequence length="368" mass="40806">MTGVRNDDPFIALPADATLHPLVLPARADAGAPGPFRDYADVRNRTLEAASGRDDDSFTPDELLPLLTPDAYTYRRQWRIVIGERTIGIALLNISRDGGGETATMAINVLPEEQGRGIATAVAVHLERLARADGVRTLQVWTEHLPSDDPALDPPTGFGSVPRDHTARFLLAQGWTLEQVDRVSEYRWGEDEHLPALRATAEEAASGYRVVQWLLPTPEERLDGYAWMKSRMSTDAPDAAMDSPEETWDADRVREQDQRWLDMGHTVQVTAAEHVATGELCAYNELSLKGADDSVTQQNDTLVLAAHRGHRLGLLVKTAGLLSWHERFPRSTRVVTYNAEENRPMLSINEQLGFVPISYGGAWKKVID</sequence>
<dbReference type="CDD" id="cd04301">
    <property type="entry name" value="NAT_SF"/>
    <property type="match status" value="1"/>
</dbReference>
<feature type="domain" description="N-acetyltransferase" evidence="1">
    <location>
        <begin position="37"/>
        <end position="201"/>
    </location>
</feature>
<comment type="caution">
    <text evidence="2">The sequence shown here is derived from an EMBL/GenBank/DDBJ whole genome shotgun (WGS) entry which is preliminary data.</text>
</comment>
<keyword evidence="3" id="KW-1185">Reference proteome</keyword>